<gene>
    <name evidence="2" type="ORF">GSF22_08670</name>
</gene>
<evidence type="ECO:0000256" key="1">
    <source>
        <dbReference type="SAM" id="SignalP"/>
    </source>
</evidence>
<keyword evidence="1" id="KW-0732">Signal</keyword>
<proteinExistence type="predicted"/>
<feature type="chain" id="PRO_5045409055" description="SH3 domain-containing protein" evidence="1">
    <location>
        <begin position="23"/>
        <end position="127"/>
    </location>
</feature>
<feature type="signal peptide" evidence="1">
    <location>
        <begin position="1"/>
        <end position="22"/>
    </location>
</feature>
<name>A0ABS3VNG3_MICEH</name>
<evidence type="ECO:0000313" key="3">
    <source>
        <dbReference type="Proteomes" id="UP000823521"/>
    </source>
</evidence>
<comment type="caution">
    <text evidence="2">The sequence shown here is derived from an EMBL/GenBank/DDBJ whole genome shotgun (WGS) entry which is preliminary data.</text>
</comment>
<accession>A0ABS3VNG3</accession>
<protein>
    <recommendedName>
        <fullName evidence="4">SH3 domain-containing protein</fullName>
    </recommendedName>
</protein>
<dbReference type="RefSeq" id="WP_208812689.1">
    <property type="nucleotide sequence ID" value="NZ_WVUH01000049.1"/>
</dbReference>
<keyword evidence="3" id="KW-1185">Reference proteome</keyword>
<sequence length="127" mass="13524">MRSRLLSIASALAFVVSGSMVALVPATPASAHCDGHGTHPDLYSGGGISWGNGTYIRAYPHRDCQAHGQGYPGQGIDVHCATYTNELWFFVRNTTTGVNGWARRDALNYSSVFIADCSNPAAAHRVA</sequence>
<reference evidence="2 3" key="1">
    <citation type="submission" date="2019-12" db="EMBL/GenBank/DDBJ databases">
        <title>Whole genome sequencing of endophytic Actinobacterium Micromonospora sp. MPMI6T.</title>
        <authorList>
            <person name="Evv R."/>
            <person name="Podile A.R."/>
        </authorList>
    </citation>
    <scope>NUCLEOTIDE SEQUENCE [LARGE SCALE GENOMIC DNA]</scope>
    <source>
        <strain evidence="2 3">MPMI6</strain>
    </source>
</reference>
<evidence type="ECO:0000313" key="2">
    <source>
        <dbReference type="EMBL" id="MBO4206078.1"/>
    </source>
</evidence>
<organism evidence="2 3">
    <name type="scientific">Micromonospora echinofusca</name>
    <dbReference type="NCBI Taxonomy" id="47858"/>
    <lineage>
        <taxon>Bacteria</taxon>
        <taxon>Bacillati</taxon>
        <taxon>Actinomycetota</taxon>
        <taxon>Actinomycetes</taxon>
        <taxon>Micromonosporales</taxon>
        <taxon>Micromonosporaceae</taxon>
        <taxon>Micromonospora</taxon>
    </lineage>
</organism>
<dbReference type="EMBL" id="WVUH01000049">
    <property type="protein sequence ID" value="MBO4206078.1"/>
    <property type="molecule type" value="Genomic_DNA"/>
</dbReference>
<evidence type="ECO:0008006" key="4">
    <source>
        <dbReference type="Google" id="ProtNLM"/>
    </source>
</evidence>
<dbReference type="Proteomes" id="UP000823521">
    <property type="component" value="Unassembled WGS sequence"/>
</dbReference>